<dbReference type="AlphaFoldDB" id="A0AAF0DJH0"/>
<evidence type="ECO:0000313" key="1">
    <source>
        <dbReference type="EMBL" id="WEW59865.1"/>
    </source>
</evidence>
<organism evidence="1 2">
    <name type="scientific">Emydomyces testavorans</name>
    <dbReference type="NCBI Taxonomy" id="2070801"/>
    <lineage>
        <taxon>Eukaryota</taxon>
        <taxon>Fungi</taxon>
        <taxon>Dikarya</taxon>
        <taxon>Ascomycota</taxon>
        <taxon>Pezizomycotina</taxon>
        <taxon>Eurotiomycetes</taxon>
        <taxon>Eurotiomycetidae</taxon>
        <taxon>Onygenales</taxon>
        <taxon>Nannizziopsiaceae</taxon>
        <taxon>Emydomyces</taxon>
    </lineage>
</organism>
<name>A0AAF0DJH0_9EURO</name>
<dbReference type="Proteomes" id="UP001219355">
    <property type="component" value="Chromosome 3"/>
</dbReference>
<keyword evidence="2" id="KW-1185">Reference proteome</keyword>
<proteinExistence type="predicted"/>
<protein>
    <submittedName>
        <fullName evidence="1">Uncharacterized protein</fullName>
    </submittedName>
</protein>
<dbReference type="EMBL" id="CP120629">
    <property type="protein sequence ID" value="WEW59865.1"/>
    <property type="molecule type" value="Genomic_DNA"/>
</dbReference>
<evidence type="ECO:0000313" key="2">
    <source>
        <dbReference type="Proteomes" id="UP001219355"/>
    </source>
</evidence>
<accession>A0AAF0DJH0</accession>
<gene>
    <name evidence="1" type="ORF">PRK78_005346</name>
</gene>
<reference evidence="1" key="1">
    <citation type="submission" date="2023-03" db="EMBL/GenBank/DDBJ databases">
        <title>Emydomyces testavorans Genome Sequence.</title>
        <authorList>
            <person name="Hoyer L."/>
        </authorList>
    </citation>
    <scope>NUCLEOTIDE SEQUENCE</scope>
    <source>
        <strain evidence="1">16-2883</strain>
    </source>
</reference>
<sequence length="126" mass="14674">MRYENWDVLLFPEGSRVPLQEFRTQCFVTRDRESPYLQAQAFANPSFFFSNNSIHGGPGQVPVLTSFIPSLPRDNLFRVSVHSWEKPRPTRVMESLMQPDDAAMYEMRVFIDGFCVSYVEISEKEE</sequence>